<sequence>MSSTSRALLALTLALGLGAAARDAFDDWIDRTELPPLVAETSVEMRDRDGALLRAYTVADGRWRLNVGTDQVDPLFLRMLMAYEDKRFASHHGVDPRAVIRAAWQAVWNGGIVSGGSTLTMQVARLIEESGTGRWSGKLRQARVALALERRLSKERILDLYLTHAPYGGNLEGLRSATYAWFGKEPGRLTPAEAALLIALPQSPEARRPDRDRDAARAARDRVLERAANAGAITAEAATAALHDPVPYARRPFPALAPHLTDRALAEAPDLPRHDLTVRAALQAKLERLARDTLRGKAPRLSVAIVAADHRTGEILASVGSAGYDMGAQREGYVDMTRALRSPGSTLKPLVYGLAFDAGLAHPETLISDRPVAFGSYAPQNFDGMFRGELRVAEALRLSLNIPVVLLTDALGPENLMAGLRRAGVRADVPGGKPGLAVALGGVGVTLEDLVTLYAGLAEGGMARPLSWRMTGGETVRQRRVISRAAAWQVGHILAGMAPPVGAPRNRLAYKTGTSYGHRDAWAIGFDGDHVIGVWIGRPDGTPVPGAFGAEVAAPVLFEAFQRLKADLAPLPPPPPETLLVGASLLPEPLKRFRARDAVFVADPRAPVLAFPPDGAVLSVRDGQMPARVNEGRPPFTWLANGRPLATGIRARSVLLDGLGTGFADISVIDAAGRSARVSVRIE</sequence>
<dbReference type="Gene3D" id="3.40.710.10">
    <property type="entry name" value="DD-peptidase/beta-lactamase superfamily"/>
    <property type="match status" value="1"/>
</dbReference>
<keyword evidence="8" id="KW-0378">Hydrolase</keyword>
<dbReference type="Pfam" id="PF00912">
    <property type="entry name" value="Transgly"/>
    <property type="match status" value="1"/>
</dbReference>
<name>A0A844W091_9RHOB</name>
<evidence type="ECO:0000256" key="8">
    <source>
        <dbReference type="ARBA" id="ARBA00022801"/>
    </source>
</evidence>
<evidence type="ECO:0000259" key="15">
    <source>
        <dbReference type="Pfam" id="PF06832"/>
    </source>
</evidence>
<gene>
    <name evidence="16" type="primary">pbpC</name>
    <name evidence="16" type="ORF">GLS40_00650</name>
</gene>
<evidence type="ECO:0000259" key="14">
    <source>
        <dbReference type="Pfam" id="PF00912"/>
    </source>
</evidence>
<keyword evidence="4" id="KW-0121">Carboxypeptidase</keyword>
<dbReference type="GO" id="GO:0008658">
    <property type="term" value="F:penicillin binding"/>
    <property type="evidence" value="ECO:0007669"/>
    <property type="project" value="InterPro"/>
</dbReference>
<evidence type="ECO:0000256" key="1">
    <source>
        <dbReference type="ARBA" id="ARBA00004752"/>
    </source>
</evidence>
<comment type="similarity">
    <text evidence="3">In the N-terminal section; belongs to the glycosyltransferase 51 family.</text>
</comment>
<evidence type="ECO:0000256" key="2">
    <source>
        <dbReference type="ARBA" id="ARBA00007090"/>
    </source>
</evidence>
<dbReference type="GO" id="GO:0030288">
    <property type="term" value="C:outer membrane-bounded periplasmic space"/>
    <property type="evidence" value="ECO:0007669"/>
    <property type="project" value="TreeGrafter"/>
</dbReference>
<keyword evidence="12" id="KW-0732">Signal</keyword>
<proteinExistence type="inferred from homology"/>
<dbReference type="PANTHER" id="PTHR32282">
    <property type="entry name" value="BINDING PROTEIN TRANSPEPTIDASE, PUTATIVE-RELATED"/>
    <property type="match status" value="1"/>
</dbReference>
<dbReference type="Pfam" id="PF00905">
    <property type="entry name" value="Transpeptidase"/>
    <property type="match status" value="1"/>
</dbReference>
<comment type="pathway">
    <text evidence="1">Cell wall biogenesis; peptidoglycan biosynthesis.</text>
</comment>
<evidence type="ECO:0000256" key="7">
    <source>
        <dbReference type="ARBA" id="ARBA00022679"/>
    </source>
</evidence>
<dbReference type="GO" id="GO:0009252">
    <property type="term" value="P:peptidoglycan biosynthetic process"/>
    <property type="evidence" value="ECO:0007669"/>
    <property type="project" value="UniProtKB-UniPathway"/>
</dbReference>
<comment type="catalytic activity">
    <reaction evidence="11">
        <text>[GlcNAc-(1-&gt;4)-Mur2Ac(oyl-L-Ala-gamma-D-Glu-L-Lys-D-Ala-D-Ala)](n)-di-trans,octa-cis-undecaprenyl diphosphate + beta-D-GlcNAc-(1-&gt;4)-Mur2Ac(oyl-L-Ala-gamma-D-Glu-L-Lys-D-Ala-D-Ala)-di-trans,octa-cis-undecaprenyl diphosphate = [GlcNAc-(1-&gt;4)-Mur2Ac(oyl-L-Ala-gamma-D-Glu-L-Lys-D-Ala-D-Ala)](n+1)-di-trans,octa-cis-undecaprenyl diphosphate + di-trans,octa-cis-undecaprenyl diphosphate + H(+)</text>
        <dbReference type="Rhea" id="RHEA:23708"/>
        <dbReference type="Rhea" id="RHEA-COMP:9602"/>
        <dbReference type="Rhea" id="RHEA-COMP:9603"/>
        <dbReference type="ChEBI" id="CHEBI:15378"/>
        <dbReference type="ChEBI" id="CHEBI:58405"/>
        <dbReference type="ChEBI" id="CHEBI:60033"/>
        <dbReference type="ChEBI" id="CHEBI:78435"/>
        <dbReference type="EC" id="2.4.99.28"/>
    </reaction>
</comment>
<keyword evidence="17" id="KW-1185">Reference proteome</keyword>
<evidence type="ECO:0000313" key="17">
    <source>
        <dbReference type="Proteomes" id="UP000443843"/>
    </source>
</evidence>
<dbReference type="GO" id="GO:0004180">
    <property type="term" value="F:carboxypeptidase activity"/>
    <property type="evidence" value="ECO:0007669"/>
    <property type="project" value="UniProtKB-KW"/>
</dbReference>
<keyword evidence="5" id="KW-0645">Protease</keyword>
<dbReference type="InterPro" id="IPR001460">
    <property type="entry name" value="PCN-bd_Tpept"/>
</dbReference>
<evidence type="ECO:0000256" key="4">
    <source>
        <dbReference type="ARBA" id="ARBA00022645"/>
    </source>
</evidence>
<evidence type="ECO:0000313" key="16">
    <source>
        <dbReference type="EMBL" id="MWB76525.1"/>
    </source>
</evidence>
<dbReference type="InterPro" id="IPR050396">
    <property type="entry name" value="Glycosyltr_51/Transpeptidase"/>
</dbReference>
<feature type="domain" description="Penicillin-binding protein transpeptidase" evidence="13">
    <location>
        <begin position="304"/>
        <end position="517"/>
    </location>
</feature>
<dbReference type="PANTHER" id="PTHR32282:SF15">
    <property type="entry name" value="PENICILLIN-BINDING PROTEIN 1C"/>
    <property type="match status" value="1"/>
</dbReference>
<keyword evidence="7" id="KW-0808">Transferase</keyword>
<evidence type="ECO:0000256" key="3">
    <source>
        <dbReference type="ARBA" id="ARBA00007739"/>
    </source>
</evidence>
<evidence type="ECO:0000256" key="12">
    <source>
        <dbReference type="SAM" id="SignalP"/>
    </source>
</evidence>
<dbReference type="EMBL" id="WNXQ01000001">
    <property type="protein sequence ID" value="MWB76525.1"/>
    <property type="molecule type" value="Genomic_DNA"/>
</dbReference>
<dbReference type="InterPro" id="IPR009647">
    <property type="entry name" value="PBP_C"/>
</dbReference>
<dbReference type="GO" id="GO:0008955">
    <property type="term" value="F:peptidoglycan glycosyltransferase activity"/>
    <property type="evidence" value="ECO:0007669"/>
    <property type="project" value="UniProtKB-EC"/>
</dbReference>
<dbReference type="RefSeq" id="WP_160380672.1">
    <property type="nucleotide sequence ID" value="NZ_WNXQ01000001.1"/>
</dbReference>
<dbReference type="InterPro" id="IPR011815">
    <property type="entry name" value="PBP_1c"/>
</dbReference>
<dbReference type="InterPro" id="IPR023346">
    <property type="entry name" value="Lysozyme-like_dom_sf"/>
</dbReference>
<evidence type="ECO:0000256" key="10">
    <source>
        <dbReference type="ARBA" id="ARBA00044770"/>
    </source>
</evidence>
<dbReference type="Gene3D" id="1.10.3810.10">
    <property type="entry name" value="Biosynthetic peptidoglycan transglycosylase-like"/>
    <property type="match status" value="1"/>
</dbReference>
<protein>
    <recommendedName>
        <fullName evidence="10">peptidoglycan glycosyltransferase</fullName>
        <ecNumber evidence="10">2.4.99.28</ecNumber>
    </recommendedName>
</protein>
<reference evidence="16 17" key="1">
    <citation type="submission" date="2019-11" db="EMBL/GenBank/DDBJ databases">
        <title>Pseudooceanicola pacifica sp. nov., isolated from deep-sea sediment of the Pacific Ocean.</title>
        <authorList>
            <person name="Lyu L."/>
        </authorList>
    </citation>
    <scope>NUCLEOTIDE SEQUENCE [LARGE SCALE GENOMIC DNA]</scope>
    <source>
        <strain evidence="16 17">216_PA32_1</strain>
    </source>
</reference>
<dbReference type="SUPFAM" id="SSF56601">
    <property type="entry name" value="beta-lactamase/transpeptidase-like"/>
    <property type="match status" value="1"/>
</dbReference>
<evidence type="ECO:0000256" key="11">
    <source>
        <dbReference type="ARBA" id="ARBA00049902"/>
    </source>
</evidence>
<dbReference type="SUPFAM" id="SSF53955">
    <property type="entry name" value="Lysozyme-like"/>
    <property type="match status" value="1"/>
</dbReference>
<dbReference type="NCBIfam" id="TIGR02073">
    <property type="entry name" value="PBP_1c"/>
    <property type="match status" value="1"/>
</dbReference>
<dbReference type="Proteomes" id="UP000443843">
    <property type="component" value="Unassembled WGS sequence"/>
</dbReference>
<feature type="domain" description="Penicillin-binding C-terminal" evidence="15">
    <location>
        <begin position="601"/>
        <end position="680"/>
    </location>
</feature>
<keyword evidence="9" id="KW-0511">Multifunctional enzyme</keyword>
<dbReference type="AlphaFoldDB" id="A0A844W091"/>
<organism evidence="16 17">
    <name type="scientific">Pseudooceanicola pacificus</name>
    <dbReference type="NCBI Taxonomy" id="2676438"/>
    <lineage>
        <taxon>Bacteria</taxon>
        <taxon>Pseudomonadati</taxon>
        <taxon>Pseudomonadota</taxon>
        <taxon>Alphaproteobacteria</taxon>
        <taxon>Rhodobacterales</taxon>
        <taxon>Paracoccaceae</taxon>
        <taxon>Pseudooceanicola</taxon>
    </lineage>
</organism>
<dbReference type="InterPro" id="IPR012338">
    <property type="entry name" value="Beta-lactam/transpept-like"/>
</dbReference>
<dbReference type="Pfam" id="PF06832">
    <property type="entry name" value="BiPBP_C"/>
    <property type="match status" value="1"/>
</dbReference>
<keyword evidence="6" id="KW-0328">Glycosyltransferase</keyword>
<comment type="caution">
    <text evidence="16">The sequence shown here is derived from an EMBL/GenBank/DDBJ whole genome shotgun (WGS) entry which is preliminary data.</text>
</comment>
<dbReference type="EC" id="2.4.99.28" evidence="10"/>
<evidence type="ECO:0000256" key="6">
    <source>
        <dbReference type="ARBA" id="ARBA00022676"/>
    </source>
</evidence>
<feature type="chain" id="PRO_5032587918" description="peptidoglycan glycosyltransferase" evidence="12">
    <location>
        <begin position="25"/>
        <end position="683"/>
    </location>
</feature>
<dbReference type="GO" id="GO:0006508">
    <property type="term" value="P:proteolysis"/>
    <property type="evidence" value="ECO:0007669"/>
    <property type="project" value="UniProtKB-KW"/>
</dbReference>
<accession>A0A844W091</accession>
<feature type="domain" description="Glycosyl transferase family 51" evidence="14">
    <location>
        <begin position="60"/>
        <end position="227"/>
    </location>
</feature>
<evidence type="ECO:0000256" key="5">
    <source>
        <dbReference type="ARBA" id="ARBA00022670"/>
    </source>
</evidence>
<feature type="signal peptide" evidence="12">
    <location>
        <begin position="1"/>
        <end position="24"/>
    </location>
</feature>
<dbReference type="InterPro" id="IPR001264">
    <property type="entry name" value="Glyco_trans_51"/>
</dbReference>
<evidence type="ECO:0000259" key="13">
    <source>
        <dbReference type="Pfam" id="PF00905"/>
    </source>
</evidence>
<evidence type="ECO:0000256" key="9">
    <source>
        <dbReference type="ARBA" id="ARBA00023268"/>
    </source>
</evidence>
<dbReference type="InterPro" id="IPR036950">
    <property type="entry name" value="PBP_transglycosylase"/>
</dbReference>
<comment type="similarity">
    <text evidence="2">In the C-terminal section; belongs to the transpeptidase family.</text>
</comment>
<dbReference type="UniPathway" id="UPA00219"/>